<dbReference type="Gene3D" id="3.30.470.20">
    <property type="entry name" value="ATP-grasp fold, B domain"/>
    <property type="match status" value="1"/>
</dbReference>
<dbReference type="SUPFAM" id="SSF56059">
    <property type="entry name" value="Glutathione synthetase ATP-binding domain-like"/>
    <property type="match status" value="1"/>
</dbReference>
<reference evidence="2" key="1">
    <citation type="submission" date="2018-08" db="EMBL/GenBank/DDBJ databases">
        <authorList>
            <person name="Chevrot R."/>
        </authorList>
    </citation>
    <scope>NUCLEOTIDE SEQUENCE [LARGE SCALE GENOMIC DNA]</scope>
</reference>
<dbReference type="AlphaFoldDB" id="A0A383RKT1"/>
<accession>A0A383RKT1</accession>
<dbReference type="InterPro" id="IPR026838">
    <property type="entry name" value="YheC/D"/>
</dbReference>
<dbReference type="Proteomes" id="UP000304148">
    <property type="component" value="Chromosome"/>
</dbReference>
<protein>
    <submittedName>
        <fullName evidence="1">YheC/D like ATP-grasp</fullName>
    </submittedName>
</protein>
<evidence type="ECO:0000313" key="1">
    <source>
        <dbReference type="EMBL" id="SYX87281.1"/>
    </source>
</evidence>
<organism evidence="1 2">
    <name type="scientific">Paenibacillus alvei</name>
    <name type="common">Bacillus alvei</name>
    <dbReference type="NCBI Taxonomy" id="44250"/>
    <lineage>
        <taxon>Bacteria</taxon>
        <taxon>Bacillati</taxon>
        <taxon>Bacillota</taxon>
        <taxon>Bacilli</taxon>
        <taxon>Bacillales</taxon>
        <taxon>Paenibacillaceae</taxon>
        <taxon>Paenibacillus</taxon>
    </lineage>
</organism>
<dbReference type="RefSeq" id="WP_138188923.1">
    <property type="nucleotide sequence ID" value="NZ_LS992241.1"/>
</dbReference>
<proteinExistence type="predicted"/>
<gene>
    <name evidence="1" type="ORF">PBLR_15711</name>
</gene>
<evidence type="ECO:0000313" key="2">
    <source>
        <dbReference type="Proteomes" id="UP000304148"/>
    </source>
</evidence>
<name>A0A383RKT1_PAEAL</name>
<dbReference type="Pfam" id="PF14398">
    <property type="entry name" value="ATPgrasp_YheCD"/>
    <property type="match status" value="1"/>
</dbReference>
<sequence>MKRKARKTAAKTHSLVEPKGPKWEHHLALMKDHELRGHLPETLRLDKDSLSFMLSLYPTIYVKPNQGAFGEGVMKVSKSMDSSGSEQFHVHHGTKQHTFHSEEQLYPFILAKKTSKKYIVQQGIDLMKWEDRPFDLRIMVRKQEDDSWKNEGILGRVAQPNKIVTNIRSGGSSMSIEKLLSSHTNWVSLRNVKEQLNRISARTSEVIETRHPGVRMLGIDIGIDQQLKPWIIEVNMKPEKICWDCIEKLYQESESV</sequence>
<dbReference type="EMBL" id="LS992241">
    <property type="protein sequence ID" value="SYX87281.1"/>
    <property type="molecule type" value="Genomic_DNA"/>
</dbReference>